<dbReference type="PIRSF" id="PIRSF037905">
    <property type="entry name" value="Subtilisin_rel_CJE1557"/>
    <property type="match status" value="1"/>
</dbReference>
<protein>
    <submittedName>
        <fullName evidence="8">Serine protease</fullName>
        <ecNumber evidence="8">3.4.21.-</ecNumber>
    </submittedName>
</protein>
<proteinExistence type="inferred from homology"/>
<dbReference type="Pfam" id="PF03797">
    <property type="entry name" value="Autotransporter"/>
    <property type="match status" value="1"/>
</dbReference>
<dbReference type="Gene3D" id="2.40.128.130">
    <property type="entry name" value="Autotransporter beta-domain"/>
    <property type="match status" value="1"/>
</dbReference>
<evidence type="ECO:0000256" key="6">
    <source>
        <dbReference type="PROSITE-ProRule" id="PRU01240"/>
    </source>
</evidence>
<dbReference type="Proteomes" id="UP000254841">
    <property type="component" value="Unassembled WGS sequence"/>
</dbReference>
<dbReference type="InterPro" id="IPR034061">
    <property type="entry name" value="Peptidases_S8_Autotransporter"/>
</dbReference>
<dbReference type="InterPro" id="IPR000209">
    <property type="entry name" value="Peptidase_S8/S53_dom"/>
</dbReference>
<reference evidence="8 9" key="1">
    <citation type="submission" date="2018-06" db="EMBL/GenBank/DDBJ databases">
        <authorList>
            <consortium name="Pathogen Informatics"/>
            <person name="Doyle S."/>
        </authorList>
    </citation>
    <scope>NUCLEOTIDE SEQUENCE [LARGE SCALE GENOMIC DNA]</scope>
    <source>
        <strain evidence="8 9">NCTC12410</strain>
    </source>
</reference>
<dbReference type="InterPro" id="IPR036709">
    <property type="entry name" value="Autotransporte_beta_dom_sf"/>
</dbReference>
<feature type="active site" description="Charge relay system" evidence="6">
    <location>
        <position position="335"/>
    </location>
</feature>
<feature type="domain" description="Autotransporter" evidence="7">
    <location>
        <begin position="914"/>
        <end position="1179"/>
    </location>
</feature>
<dbReference type="Pfam" id="PF00082">
    <property type="entry name" value="Peptidase_S8"/>
    <property type="match status" value="1"/>
</dbReference>
<keyword evidence="3" id="KW-0732">Signal</keyword>
<dbReference type="InterPro" id="IPR013425">
    <property type="entry name" value="Autotrns_rpt"/>
</dbReference>
<dbReference type="NCBIfam" id="TIGR02601">
    <property type="entry name" value="autotrns_rpt"/>
    <property type="match status" value="1"/>
</dbReference>
<dbReference type="InterPro" id="IPR050131">
    <property type="entry name" value="Peptidase_S8_subtilisin-like"/>
</dbReference>
<dbReference type="InterPro" id="IPR011050">
    <property type="entry name" value="Pectin_lyase_fold/virulence"/>
</dbReference>
<evidence type="ECO:0000313" key="8">
    <source>
        <dbReference type="EMBL" id="STO97298.1"/>
    </source>
</evidence>
<dbReference type="EMBL" id="UGHV01000001">
    <property type="protein sequence ID" value="STO97298.1"/>
    <property type="molecule type" value="Genomic_DNA"/>
</dbReference>
<dbReference type="PANTHER" id="PTHR43806">
    <property type="entry name" value="PEPTIDASE S8"/>
    <property type="match status" value="1"/>
</dbReference>
<dbReference type="InterPro" id="IPR005546">
    <property type="entry name" value="Autotransporte_beta"/>
</dbReference>
<dbReference type="OrthoDB" id="5360469at2"/>
<dbReference type="GO" id="GO:0004252">
    <property type="term" value="F:serine-type endopeptidase activity"/>
    <property type="evidence" value="ECO:0007669"/>
    <property type="project" value="UniProtKB-UniRule"/>
</dbReference>
<accession>A0A377J4L6</accession>
<evidence type="ECO:0000259" key="7">
    <source>
        <dbReference type="PROSITE" id="PS51208"/>
    </source>
</evidence>
<dbReference type="PROSITE" id="PS51208">
    <property type="entry name" value="AUTOTRANSPORTER"/>
    <property type="match status" value="1"/>
</dbReference>
<dbReference type="InterPro" id="IPR015500">
    <property type="entry name" value="Peptidase_S8_subtilisin-rel"/>
</dbReference>
<gene>
    <name evidence="8" type="ORF">NCTC12410_01123</name>
</gene>
<comment type="similarity">
    <text evidence="1 6">Belongs to the peptidase S8 family.</text>
</comment>
<evidence type="ECO:0000256" key="1">
    <source>
        <dbReference type="ARBA" id="ARBA00011073"/>
    </source>
</evidence>
<dbReference type="GO" id="GO:0006508">
    <property type="term" value="P:proteolysis"/>
    <property type="evidence" value="ECO:0007669"/>
    <property type="project" value="UniProtKB-KW"/>
</dbReference>
<dbReference type="PANTHER" id="PTHR43806:SF11">
    <property type="entry name" value="CEREVISIN-RELATED"/>
    <property type="match status" value="1"/>
</dbReference>
<dbReference type="SUPFAM" id="SSF52743">
    <property type="entry name" value="Subtilisin-like"/>
    <property type="match status" value="1"/>
</dbReference>
<dbReference type="InterPro" id="IPR017318">
    <property type="entry name" value="Pept_S8A_subtilisin_campylobac"/>
</dbReference>
<dbReference type="Pfam" id="PF12951">
    <property type="entry name" value="PATR"/>
    <property type="match status" value="1"/>
</dbReference>
<dbReference type="CDD" id="cd04848">
    <property type="entry name" value="Peptidases_S8_Autotransporter_serine_protease_like"/>
    <property type="match status" value="1"/>
</dbReference>
<evidence type="ECO:0000256" key="3">
    <source>
        <dbReference type="ARBA" id="ARBA00022729"/>
    </source>
</evidence>
<sequence length="1179" mass="126137">MKKYVIALCIGVLPLVLSASELIHILEKSWKLINLDEAYKENPGIDGSGVNLGVIDSAFSPNHPSLAGKDVGLINGISSNVKEWHGTHVAGIAIGAMQGDRNPHGIAYNGRYYGLGKNNPSLTYTGNLYEDVKNWNVKIINNSWVARWYPLNNRYYADSGYAVIDKNSGTISADYYFNTLLEWRINQEETSTGRRTPHVTLDLIRLSKEKDMLNVMAAGNEGKITPAATAVAPSYDEAVRAWLVVGALDARGITIDEKTKHITIMSGKCSGNANAECNGAASYSNAFKGAALYAITAPGSNIDSANANFSSAGGNNTAACDGDNKEEFCAMSGTSQATPMVSGAAMLVQQKFGFLGGAQLADVLLTTANNNYTAPKITIKAMPTSSGKYTSFNIIYIDNEPPMKNGKIDRDKVRQDLKGLGYTDSEIDKMFNNLSKTDQARDDAEAIIKLSKEEVFGQGILDVQKALKGLARLDVNRMGKNSVEHFEGENQAFYTIDTKGLSGEFSNDIDQRLWEDKWHTEGAWNSPKEELKDIKKAGLIKVGAGKLTLSGTNTYEGATRVLQGVLELSKSGKLVKSNAYAENAGVLLLSGGVIEKNAYAKDSGIVHIENSATIKGTTYAENGGVIQLGSVINGTNTSGATLATSGVKLTNGGVLAGSGSIATGSEIQASTSKVENLGGVVMAGFGAAPITSLSQNTLTINGSYTQDSNAKLQIAFSGNLNSKLEANSYDIQGGTLEFVPIYSGEGSLLTAGKTIQLDLGSLKNHTDKFDTILPKSNNVLDFTYDHAKQTLSTTLRADAFKPSGDSTMGETLKDIFQDPSLSKDYQDYFGAITNAASPLYQASLDSLAENAPLQAMQDTLTLQESLSINSLAFLADSTIASPMPLAYRKLPRLAAVAGTNMLQTKLLADIASSFGAKKNEVSFSTNYTHFAHSSYRSNAVSTTLQAKRTMSDSLIIGGFLDFTTNQAKHTYTQASANAFSLGGSAIWDLKHISVISALSAGLGANSTTRSIIASPQSLQSSFMQYLLNAQVGIARDFAIKSVVFKPMALLNYSLVAQGSYAEQGGIFAKSYASATYNTLGSSLGLHIGYAKSLESISFSVNGFGFYTLRLLTNLQSQSSFSDFSHLWFSQNHQLSMHGFYGGLNAQINYKRYFARLGLASQVGADYYSINANASVGLYF</sequence>
<organism evidence="8 9">
    <name type="scientific">Helicobacter canis</name>
    <dbReference type="NCBI Taxonomy" id="29419"/>
    <lineage>
        <taxon>Bacteria</taxon>
        <taxon>Pseudomonadati</taxon>
        <taxon>Campylobacterota</taxon>
        <taxon>Epsilonproteobacteria</taxon>
        <taxon>Campylobacterales</taxon>
        <taxon>Helicobacteraceae</taxon>
        <taxon>Helicobacter</taxon>
    </lineage>
</organism>
<name>A0A377J4L6_9HELI</name>
<keyword evidence="2 6" id="KW-0645">Protease</keyword>
<evidence type="ECO:0000313" key="9">
    <source>
        <dbReference type="Proteomes" id="UP000254841"/>
    </source>
</evidence>
<keyword evidence="5 6" id="KW-0720">Serine protease</keyword>
<evidence type="ECO:0000256" key="2">
    <source>
        <dbReference type="ARBA" id="ARBA00022670"/>
    </source>
</evidence>
<dbReference type="EC" id="3.4.21.-" evidence="8"/>
<feature type="active site" description="Charge relay system" evidence="6">
    <location>
        <position position="56"/>
    </location>
</feature>
<dbReference type="InterPro" id="IPR023828">
    <property type="entry name" value="Peptidase_S8_Ser-AS"/>
</dbReference>
<dbReference type="PRINTS" id="PR00723">
    <property type="entry name" value="SUBTILISIN"/>
</dbReference>
<dbReference type="InterPro" id="IPR036852">
    <property type="entry name" value="Peptidase_S8/S53_dom_sf"/>
</dbReference>
<dbReference type="SUPFAM" id="SSF103515">
    <property type="entry name" value="Autotransporter"/>
    <property type="match status" value="1"/>
</dbReference>
<feature type="active site" description="Charge relay system" evidence="6">
    <location>
        <position position="85"/>
    </location>
</feature>
<dbReference type="AlphaFoldDB" id="A0A377J4L6"/>
<dbReference type="SMART" id="SM00869">
    <property type="entry name" value="Autotransporter"/>
    <property type="match status" value="1"/>
</dbReference>
<dbReference type="Gene3D" id="3.40.50.200">
    <property type="entry name" value="Peptidase S8/S53 domain"/>
    <property type="match status" value="1"/>
</dbReference>
<dbReference type="SUPFAM" id="SSF51126">
    <property type="entry name" value="Pectin lyase-like"/>
    <property type="match status" value="1"/>
</dbReference>
<dbReference type="PROSITE" id="PS51892">
    <property type="entry name" value="SUBTILASE"/>
    <property type="match status" value="1"/>
</dbReference>
<dbReference type="RefSeq" id="WP_115011544.1">
    <property type="nucleotide sequence ID" value="NZ_UGHV01000001.1"/>
</dbReference>
<dbReference type="PROSITE" id="PS00138">
    <property type="entry name" value="SUBTILASE_SER"/>
    <property type="match status" value="1"/>
</dbReference>
<evidence type="ECO:0000256" key="5">
    <source>
        <dbReference type="ARBA" id="ARBA00022825"/>
    </source>
</evidence>
<evidence type="ECO:0000256" key="4">
    <source>
        <dbReference type="ARBA" id="ARBA00022801"/>
    </source>
</evidence>
<keyword evidence="4 6" id="KW-0378">Hydrolase</keyword>